<dbReference type="AlphaFoldDB" id="A0A554XGG5"/>
<evidence type="ECO:0000313" key="3">
    <source>
        <dbReference type="Proteomes" id="UP000318294"/>
    </source>
</evidence>
<reference evidence="2 3" key="1">
    <citation type="submission" date="2019-07" db="EMBL/GenBank/DDBJ databases">
        <title>Tepidimonas charontis SPSP-6 draft genome.</title>
        <authorList>
            <person name="Da Costa M.S."/>
            <person name="Froufe H.J.C."/>
            <person name="Egas C."/>
            <person name="Albuquerque L."/>
        </authorList>
    </citation>
    <scope>NUCLEOTIDE SEQUENCE [LARGE SCALE GENOMIC DNA]</scope>
    <source>
        <strain evidence="2 3">SPSP-6</strain>
    </source>
</reference>
<keyword evidence="1" id="KW-0732">Signal</keyword>
<gene>
    <name evidence="2" type="ORF">Tchar_01129</name>
</gene>
<name>A0A554XGG5_9BURK</name>
<organism evidence="2 3">
    <name type="scientific">Tepidimonas charontis</name>
    <dbReference type="NCBI Taxonomy" id="2267262"/>
    <lineage>
        <taxon>Bacteria</taxon>
        <taxon>Pseudomonadati</taxon>
        <taxon>Pseudomonadota</taxon>
        <taxon>Betaproteobacteria</taxon>
        <taxon>Burkholderiales</taxon>
        <taxon>Tepidimonas</taxon>
    </lineage>
</organism>
<comment type="caution">
    <text evidence="2">The sequence shown here is derived from an EMBL/GenBank/DDBJ whole genome shotgun (WGS) entry which is preliminary data.</text>
</comment>
<sequence>MNKARFAAALLALGAASAHADLPLTVEDLITDKGKVKLDVSLAYANSDRQGVSTAEPITVQTGATSFVTLPTLIGESRGNSDSVVGTLGLRYGLTGKAEIFARTSYLHSSSRASDVSGTSSHSENRFADAWAGINYQFKKDDDTPALLGFTEIALREKHEKSSSSFKSALVG</sequence>
<keyword evidence="3" id="KW-1185">Reference proteome</keyword>
<dbReference type="Proteomes" id="UP000318294">
    <property type="component" value="Unassembled WGS sequence"/>
</dbReference>
<feature type="signal peptide" evidence="1">
    <location>
        <begin position="1"/>
        <end position="20"/>
    </location>
</feature>
<evidence type="ECO:0000256" key="1">
    <source>
        <dbReference type="SAM" id="SignalP"/>
    </source>
</evidence>
<dbReference type="RefSeq" id="WP_236640270.1">
    <property type="nucleotide sequence ID" value="NZ_VJON01000013.1"/>
</dbReference>
<accession>A0A554XGG5</accession>
<proteinExistence type="predicted"/>
<evidence type="ECO:0000313" key="2">
    <source>
        <dbReference type="EMBL" id="TSE34937.1"/>
    </source>
</evidence>
<dbReference type="EMBL" id="VJON01000013">
    <property type="protein sequence ID" value="TSE34937.1"/>
    <property type="molecule type" value="Genomic_DNA"/>
</dbReference>
<feature type="chain" id="PRO_5022243785" evidence="1">
    <location>
        <begin position="21"/>
        <end position="172"/>
    </location>
</feature>
<protein>
    <submittedName>
        <fullName evidence="2">Uncharacterized protein</fullName>
    </submittedName>
</protein>